<dbReference type="InParanoid" id="A0A6P8J515"/>
<dbReference type="Gene3D" id="1.25.40.10">
    <property type="entry name" value="Tetratricopeptide repeat domain"/>
    <property type="match status" value="1"/>
</dbReference>
<dbReference type="PANTHER" id="PTHR45011:SF1">
    <property type="entry name" value="DAP3-BINDING CELL DEATH ENHANCER 1"/>
    <property type="match status" value="1"/>
</dbReference>
<dbReference type="PANTHER" id="PTHR45011">
    <property type="entry name" value="DAP3-BINDING CELL DEATH ENHANCER 1"/>
    <property type="match status" value="1"/>
</dbReference>
<evidence type="ECO:0000313" key="3">
    <source>
        <dbReference type="Proteomes" id="UP000515163"/>
    </source>
</evidence>
<reference evidence="4" key="1">
    <citation type="submission" date="2025-08" db="UniProtKB">
        <authorList>
            <consortium name="RefSeq"/>
        </authorList>
    </citation>
    <scope>IDENTIFICATION</scope>
    <source>
        <tissue evidence="4">Tentacle</tissue>
    </source>
</reference>
<sequence>MNASREVVVNMASKEESEELRKRTREVPSWAPGQPDYDPRLPYGPKVYLPRKKKPDPWWVTSIEVSVVIGVLLFFLYMYYYIDHLHFHVVHAYAYAGSSHAQHNLGHKYLKGHGTNKDEEKAMYWFREAAKNEHPHGAYNLVAGHIQGYKTDVEEHEIEPLLQMAADKGVDEAKKALKDLYPHKYS</sequence>
<dbReference type="Proteomes" id="UP000515163">
    <property type="component" value="Unplaced"/>
</dbReference>
<dbReference type="KEGG" id="aten:116308474"/>
<evidence type="ECO:0000256" key="1">
    <source>
        <dbReference type="SAM" id="MobiDB-lite"/>
    </source>
</evidence>
<dbReference type="GeneID" id="116308474"/>
<dbReference type="SMART" id="SM00671">
    <property type="entry name" value="SEL1"/>
    <property type="match status" value="1"/>
</dbReference>
<dbReference type="RefSeq" id="XP_031574754.1">
    <property type="nucleotide sequence ID" value="XM_031718894.1"/>
</dbReference>
<dbReference type="InterPro" id="IPR006597">
    <property type="entry name" value="Sel1-like"/>
</dbReference>
<dbReference type="InterPro" id="IPR011990">
    <property type="entry name" value="TPR-like_helical_dom_sf"/>
</dbReference>
<accession>A0A6P8J515</accession>
<organism evidence="3 4">
    <name type="scientific">Actinia tenebrosa</name>
    <name type="common">Australian red waratah sea anemone</name>
    <dbReference type="NCBI Taxonomy" id="6105"/>
    <lineage>
        <taxon>Eukaryota</taxon>
        <taxon>Metazoa</taxon>
        <taxon>Cnidaria</taxon>
        <taxon>Anthozoa</taxon>
        <taxon>Hexacorallia</taxon>
        <taxon>Actiniaria</taxon>
        <taxon>Actiniidae</taxon>
        <taxon>Actinia</taxon>
    </lineage>
</organism>
<dbReference type="OrthoDB" id="2384430at2759"/>
<keyword evidence="2" id="KW-0812">Transmembrane</keyword>
<evidence type="ECO:0000256" key="2">
    <source>
        <dbReference type="SAM" id="Phobius"/>
    </source>
</evidence>
<protein>
    <submittedName>
        <fullName evidence="4">Uncharacterized protein LOC116308474</fullName>
    </submittedName>
</protein>
<name>A0A6P8J515_ACTTE</name>
<proteinExistence type="predicted"/>
<dbReference type="SUPFAM" id="SSF81901">
    <property type="entry name" value="HCP-like"/>
    <property type="match status" value="1"/>
</dbReference>
<keyword evidence="3" id="KW-1185">Reference proteome</keyword>
<dbReference type="AlphaFoldDB" id="A0A6P8J515"/>
<keyword evidence="2" id="KW-1133">Transmembrane helix</keyword>
<feature type="transmembrane region" description="Helical" evidence="2">
    <location>
        <begin position="58"/>
        <end position="82"/>
    </location>
</feature>
<dbReference type="Pfam" id="PF08238">
    <property type="entry name" value="Sel1"/>
    <property type="match status" value="1"/>
</dbReference>
<feature type="region of interest" description="Disordered" evidence="1">
    <location>
        <begin position="1"/>
        <end position="36"/>
    </location>
</feature>
<evidence type="ECO:0000313" key="4">
    <source>
        <dbReference type="RefSeq" id="XP_031574754.1"/>
    </source>
</evidence>
<gene>
    <name evidence="4" type="primary">LOC116308474</name>
</gene>
<dbReference type="InterPro" id="IPR052748">
    <property type="entry name" value="ISR_Activator"/>
</dbReference>
<keyword evidence="2" id="KW-0472">Membrane</keyword>